<keyword evidence="4" id="KW-1185">Reference proteome</keyword>
<dbReference type="Pfam" id="PF13646">
    <property type="entry name" value="HEAT_2"/>
    <property type="match status" value="2"/>
</dbReference>
<dbReference type="KEGG" id="kvr:CIB50_0000735"/>
<name>A0A7D7KZC0_KOCVA</name>
<evidence type="ECO:0000313" key="4">
    <source>
        <dbReference type="Proteomes" id="UP000216825"/>
    </source>
</evidence>
<dbReference type="Gene3D" id="1.25.10.10">
    <property type="entry name" value="Leucine-rich Repeat Variant"/>
    <property type="match status" value="2"/>
</dbReference>
<evidence type="ECO:0000256" key="1">
    <source>
        <dbReference type="SAM" id="MobiDB-lite"/>
    </source>
</evidence>
<keyword evidence="2" id="KW-0472">Membrane</keyword>
<dbReference type="InterPro" id="IPR016024">
    <property type="entry name" value="ARM-type_fold"/>
</dbReference>
<proteinExistence type="predicted"/>
<reference evidence="3" key="1">
    <citation type="submission" date="2017-08" db="EMBL/GenBank/DDBJ databases">
        <authorList>
            <person name="Minaev M."/>
            <person name="Kurbakov K.A."/>
            <person name="Solodovnikova G.I."/>
            <person name="Kuznetsova O.A."/>
            <person name="Lisitsyn A.B."/>
        </authorList>
    </citation>
    <scope>NUCLEOTIDE SEQUENCE</scope>
    <source>
        <strain evidence="3">80</strain>
    </source>
</reference>
<dbReference type="SMART" id="SM00567">
    <property type="entry name" value="EZ_HEAT"/>
    <property type="match status" value="3"/>
</dbReference>
<dbReference type="AlphaFoldDB" id="A0A7D7KZC0"/>
<gene>
    <name evidence="3" type="ORF">CIB50_0000735</name>
</gene>
<evidence type="ECO:0000256" key="2">
    <source>
        <dbReference type="SAM" id="Phobius"/>
    </source>
</evidence>
<dbReference type="Proteomes" id="UP000216825">
    <property type="component" value="Chromosome"/>
</dbReference>
<organism evidence="3 4">
    <name type="scientific">Kocuria varians</name>
    <name type="common">Micrococcus varians</name>
    <dbReference type="NCBI Taxonomy" id="1272"/>
    <lineage>
        <taxon>Bacteria</taxon>
        <taxon>Bacillati</taxon>
        <taxon>Actinomycetota</taxon>
        <taxon>Actinomycetes</taxon>
        <taxon>Micrococcales</taxon>
        <taxon>Micrococcaceae</taxon>
        <taxon>Kocuria</taxon>
    </lineage>
</organism>
<reference evidence="3" key="2">
    <citation type="submission" date="2020-07" db="EMBL/GenBank/DDBJ databases">
        <title>Genome of starter culture bacteria Kocuria salsicia reveals its technological properties and safety for usage in meat industry.</title>
        <authorList>
            <person name="Michael M."/>
            <person name="Konstantin K."/>
            <person name="Evgenii K."/>
            <person name="Galina S."/>
            <person name="Oksana K."/>
            <person name="Andrei L."/>
        </authorList>
    </citation>
    <scope>NUCLEOTIDE SEQUENCE [LARGE SCALE GENOMIC DNA]</scope>
    <source>
        <strain evidence="3">80</strain>
    </source>
</reference>
<evidence type="ECO:0000313" key="3">
    <source>
        <dbReference type="EMBL" id="QMS56035.1"/>
    </source>
</evidence>
<keyword evidence="2" id="KW-0812">Transmembrane</keyword>
<dbReference type="SUPFAM" id="SSF48371">
    <property type="entry name" value="ARM repeat"/>
    <property type="match status" value="1"/>
</dbReference>
<protein>
    <recommendedName>
        <fullName evidence="5">HEAT repeat protein</fullName>
    </recommendedName>
</protein>
<feature type="region of interest" description="Disordered" evidence="1">
    <location>
        <begin position="338"/>
        <end position="357"/>
    </location>
</feature>
<dbReference type="InterPro" id="IPR011989">
    <property type="entry name" value="ARM-like"/>
</dbReference>
<feature type="transmembrane region" description="Helical" evidence="2">
    <location>
        <begin position="12"/>
        <end position="33"/>
    </location>
</feature>
<dbReference type="InterPro" id="IPR004155">
    <property type="entry name" value="PBS_lyase_HEAT"/>
</dbReference>
<accession>A0A7D7KZC0</accession>
<evidence type="ECO:0008006" key="5">
    <source>
        <dbReference type="Google" id="ProtNLM"/>
    </source>
</evidence>
<sequence>MVTPTVVSAQLLSWALWVLVWAAVLLLATVLGSRAGRQWRERRDAKLLGELRPAMLEVASGEDDDASALRRLTAVPRRRVPVVDRAVSAMLSKVRGEPARALARVLEAHGRAQWALAGLSSHSAVRRAHAAWTLGLMRARESAPRLVPLLQDRSADVVVAAARALALLGDGSAARAVLRAVAPRRRPRGLPSWVAVESLCAFDDDAAPVIAEATLHPDPAVRHVAATVIGVRPVPGAAPVVRDRLAQETDPRALAAFVDALGWVGGAQDLAVLSEFARHRDESVALAAVESLERLGLPASVAALAPLVEDTRPRLAERAAVALTELGPAGRERLLGALDGETPRRAPRPLRAAAERHERGRPWSGLSCCAAPWPGSWRSSRCRC</sequence>
<keyword evidence="2" id="KW-1133">Transmembrane helix</keyword>
<dbReference type="EMBL" id="CP059343">
    <property type="protein sequence ID" value="QMS56035.1"/>
    <property type="molecule type" value="Genomic_DNA"/>
</dbReference>
<dbReference type="RefSeq" id="WP_258924189.1">
    <property type="nucleotide sequence ID" value="NZ_CP059343.1"/>
</dbReference>